<dbReference type="RefSeq" id="WP_087111437.1">
    <property type="nucleotide sequence ID" value="NZ_FUKM01000058.1"/>
</dbReference>
<keyword evidence="1" id="KW-0175">Coiled coil</keyword>
<dbReference type="Pfam" id="PF02470">
    <property type="entry name" value="MlaD"/>
    <property type="match status" value="1"/>
</dbReference>
<accession>A0A1R4I588</accession>
<dbReference type="EMBL" id="FUKM01000058">
    <property type="protein sequence ID" value="SJN14909.1"/>
    <property type="molecule type" value="Genomic_DNA"/>
</dbReference>
<evidence type="ECO:0000313" key="4">
    <source>
        <dbReference type="Proteomes" id="UP000196331"/>
    </source>
</evidence>
<dbReference type="OrthoDB" id="9806984at2"/>
<evidence type="ECO:0000256" key="1">
    <source>
        <dbReference type="SAM" id="Coils"/>
    </source>
</evidence>
<dbReference type="Proteomes" id="UP000196331">
    <property type="component" value="Unassembled WGS sequence"/>
</dbReference>
<feature type="coiled-coil region" evidence="1">
    <location>
        <begin position="238"/>
        <end position="297"/>
    </location>
</feature>
<sequence>METRAHHVLIGLFTVITAAAALLFTLWISHSAGQRDYQTYRVLFERSVSGLTVGSAVQYNGIRVGDVTALNLNPEDPRQVIAKIRVEKETPVKEDTHAQLAFASITGSMSIQLYGGTPDSPALIDHAGDEIPIIHADPSPLSTFLEEGKEVVDNINSILANVNNLFDDSNRQNASNVLTNIEQITEMIASQREAFEENLALLGTASRQATTTMASINVLSEQVTQLLEQDGQNVMQNAANASQDIARAAQRMEQLIEQNAGAVDSTLQGTRDIGPALSSLRSTLNSLDRIARELDENPIEFLLGRDQIKEFSP</sequence>
<protein>
    <submittedName>
        <fullName evidence="3">ABC-type transport system involved in resistance to organic solvents, periplasmic component USSDB6C</fullName>
    </submittedName>
</protein>
<proteinExistence type="predicted"/>
<dbReference type="PANTHER" id="PTHR36698">
    <property type="entry name" value="BLL5892 PROTEIN"/>
    <property type="match status" value="1"/>
</dbReference>
<evidence type="ECO:0000313" key="3">
    <source>
        <dbReference type="EMBL" id="SJN14909.1"/>
    </source>
</evidence>
<dbReference type="PANTHER" id="PTHR36698:SF2">
    <property type="entry name" value="MCE_MLAD DOMAIN-CONTAINING PROTEIN"/>
    <property type="match status" value="1"/>
</dbReference>
<organism evidence="3 4">
    <name type="scientific">Halomonas citrativorans</name>
    <dbReference type="NCBI Taxonomy" id="2742612"/>
    <lineage>
        <taxon>Bacteria</taxon>
        <taxon>Pseudomonadati</taxon>
        <taxon>Pseudomonadota</taxon>
        <taxon>Gammaproteobacteria</taxon>
        <taxon>Oceanospirillales</taxon>
        <taxon>Halomonadaceae</taxon>
        <taxon>Halomonas</taxon>
    </lineage>
</organism>
<reference evidence="3 4" key="1">
    <citation type="submission" date="2017-02" db="EMBL/GenBank/DDBJ databases">
        <authorList>
            <person name="Dridi B."/>
        </authorList>
    </citation>
    <scope>NUCLEOTIDE SEQUENCE [LARGE SCALE GENOMIC DNA]</scope>
    <source>
        <strain evidence="3 4">JB380</strain>
    </source>
</reference>
<dbReference type="InterPro" id="IPR003399">
    <property type="entry name" value="Mce/MlaD"/>
</dbReference>
<gene>
    <name evidence="3" type="ORF">CZ787_17505</name>
</gene>
<name>A0A1R4I588_9GAMM</name>
<comment type="caution">
    <text evidence="3">The sequence shown here is derived from an EMBL/GenBank/DDBJ whole genome shotgun (WGS) entry which is preliminary data.</text>
</comment>
<dbReference type="SUPFAM" id="SSF58104">
    <property type="entry name" value="Methyl-accepting chemotaxis protein (MCP) signaling domain"/>
    <property type="match status" value="1"/>
</dbReference>
<dbReference type="AlphaFoldDB" id="A0A1R4I588"/>
<evidence type="ECO:0000259" key="2">
    <source>
        <dbReference type="Pfam" id="PF02470"/>
    </source>
</evidence>
<feature type="domain" description="Mce/MlaD" evidence="2">
    <location>
        <begin position="37"/>
        <end position="114"/>
    </location>
</feature>